<feature type="region of interest" description="Disordered" evidence="1">
    <location>
        <begin position="106"/>
        <end position="135"/>
    </location>
</feature>
<dbReference type="RefSeq" id="XP_033523612.1">
    <property type="nucleotide sequence ID" value="XM_033666679.1"/>
</dbReference>
<dbReference type="AlphaFoldDB" id="A0A6A6AD80"/>
<dbReference type="Proteomes" id="UP000799771">
    <property type="component" value="Unassembled WGS sequence"/>
</dbReference>
<feature type="compositionally biased region" description="Basic and acidic residues" evidence="1">
    <location>
        <begin position="118"/>
        <end position="127"/>
    </location>
</feature>
<proteinExistence type="predicted"/>
<organism evidence="2 3">
    <name type="scientific">Dothidotthia symphoricarpi CBS 119687</name>
    <dbReference type="NCBI Taxonomy" id="1392245"/>
    <lineage>
        <taxon>Eukaryota</taxon>
        <taxon>Fungi</taxon>
        <taxon>Dikarya</taxon>
        <taxon>Ascomycota</taxon>
        <taxon>Pezizomycotina</taxon>
        <taxon>Dothideomycetes</taxon>
        <taxon>Pleosporomycetidae</taxon>
        <taxon>Pleosporales</taxon>
        <taxon>Dothidotthiaceae</taxon>
        <taxon>Dothidotthia</taxon>
    </lineage>
</organism>
<keyword evidence="3" id="KW-1185">Reference proteome</keyword>
<evidence type="ECO:0000313" key="3">
    <source>
        <dbReference type="Proteomes" id="UP000799771"/>
    </source>
</evidence>
<evidence type="ECO:0000313" key="2">
    <source>
        <dbReference type="EMBL" id="KAF2129223.1"/>
    </source>
</evidence>
<name>A0A6A6AD80_9PLEO</name>
<dbReference type="EMBL" id="ML977506">
    <property type="protein sequence ID" value="KAF2129223.1"/>
    <property type="molecule type" value="Genomic_DNA"/>
</dbReference>
<gene>
    <name evidence="2" type="ORF">P153DRAFT_356830</name>
</gene>
<accession>A0A6A6AD80</accession>
<protein>
    <submittedName>
        <fullName evidence="2">Uncharacterized protein</fullName>
    </submittedName>
</protein>
<dbReference type="GeneID" id="54407111"/>
<evidence type="ECO:0000256" key="1">
    <source>
        <dbReference type="SAM" id="MobiDB-lite"/>
    </source>
</evidence>
<sequence length="313" mass="34733">MDEILTHLEKGLEQRIEEMKQGMTRHLLLAGCSSLQTEAFKKAFQLFWARCSAAVKEFVAKSLEAIRQASLRCASEMGPYTSDGKHGAVSAFVKPLLEHTMRNAGYTPTIQRGGGKAPKPELDDNARKAHKKNSRGKMAALKNDVRQAVAKTELFDHVRSTYYNTAKRNMRKMYNDLTQQLQTESRTLGAQIKAIEAGQPEVVRTEAEKEQIAHLRGLMQDWQEQISQVRSLLIDNGLNLQSQSLGSGENEPEGIGHSETSLEDQFDSNSNGPDISGFVHEEAVHDDNGNEDNIKQEGISPDTAFGYATNSEV</sequence>
<feature type="compositionally biased region" description="Basic and acidic residues" evidence="1">
    <location>
        <begin position="279"/>
        <end position="295"/>
    </location>
</feature>
<feature type="region of interest" description="Disordered" evidence="1">
    <location>
        <begin position="243"/>
        <end position="313"/>
    </location>
</feature>
<reference evidence="2" key="1">
    <citation type="journal article" date="2020" name="Stud. Mycol.">
        <title>101 Dothideomycetes genomes: a test case for predicting lifestyles and emergence of pathogens.</title>
        <authorList>
            <person name="Haridas S."/>
            <person name="Albert R."/>
            <person name="Binder M."/>
            <person name="Bloem J."/>
            <person name="Labutti K."/>
            <person name="Salamov A."/>
            <person name="Andreopoulos B."/>
            <person name="Baker S."/>
            <person name="Barry K."/>
            <person name="Bills G."/>
            <person name="Bluhm B."/>
            <person name="Cannon C."/>
            <person name="Castanera R."/>
            <person name="Culley D."/>
            <person name="Daum C."/>
            <person name="Ezra D."/>
            <person name="Gonzalez J."/>
            <person name="Henrissat B."/>
            <person name="Kuo A."/>
            <person name="Liang C."/>
            <person name="Lipzen A."/>
            <person name="Lutzoni F."/>
            <person name="Magnuson J."/>
            <person name="Mondo S."/>
            <person name="Nolan M."/>
            <person name="Ohm R."/>
            <person name="Pangilinan J."/>
            <person name="Park H.-J."/>
            <person name="Ramirez L."/>
            <person name="Alfaro M."/>
            <person name="Sun H."/>
            <person name="Tritt A."/>
            <person name="Yoshinaga Y."/>
            <person name="Zwiers L.-H."/>
            <person name="Turgeon B."/>
            <person name="Goodwin S."/>
            <person name="Spatafora J."/>
            <person name="Crous P."/>
            <person name="Grigoriev I."/>
        </authorList>
    </citation>
    <scope>NUCLEOTIDE SEQUENCE</scope>
    <source>
        <strain evidence="2">CBS 119687</strain>
    </source>
</reference>